<organism evidence="2 3">
    <name type="scientific">Pleurodeles waltl</name>
    <name type="common">Iberian ribbed newt</name>
    <dbReference type="NCBI Taxonomy" id="8319"/>
    <lineage>
        <taxon>Eukaryota</taxon>
        <taxon>Metazoa</taxon>
        <taxon>Chordata</taxon>
        <taxon>Craniata</taxon>
        <taxon>Vertebrata</taxon>
        <taxon>Euteleostomi</taxon>
        <taxon>Amphibia</taxon>
        <taxon>Batrachia</taxon>
        <taxon>Caudata</taxon>
        <taxon>Salamandroidea</taxon>
        <taxon>Salamandridae</taxon>
        <taxon>Pleurodelinae</taxon>
        <taxon>Pleurodeles</taxon>
    </lineage>
</organism>
<dbReference type="AlphaFoldDB" id="A0AAV7VM82"/>
<dbReference type="Proteomes" id="UP001066276">
    <property type="component" value="Chromosome 2_1"/>
</dbReference>
<gene>
    <name evidence="2" type="ORF">NDU88_005100</name>
</gene>
<comment type="caution">
    <text evidence="2">The sequence shown here is derived from an EMBL/GenBank/DDBJ whole genome shotgun (WGS) entry which is preliminary data.</text>
</comment>
<name>A0AAV7VM82_PLEWA</name>
<sequence>MEYDGLRGPQACYLEQLLHSLAKEVRYGFTVSQANQKEMQEVCEGLADKLDVLTQRTRVLEFLFEELKETTSRVRQEVDKLKAKYKESLDSLKSLENKVRRNNIRLLNNLEGKEGEDIKTLVVTYPEWRLGGPGGHVA</sequence>
<feature type="coiled-coil region" evidence="1">
    <location>
        <begin position="64"/>
        <end position="98"/>
    </location>
</feature>
<reference evidence="2" key="1">
    <citation type="journal article" date="2022" name="bioRxiv">
        <title>Sequencing and chromosome-scale assembly of the giantPleurodeles waltlgenome.</title>
        <authorList>
            <person name="Brown T."/>
            <person name="Elewa A."/>
            <person name="Iarovenko S."/>
            <person name="Subramanian E."/>
            <person name="Araus A.J."/>
            <person name="Petzold A."/>
            <person name="Susuki M."/>
            <person name="Suzuki K.-i.T."/>
            <person name="Hayashi T."/>
            <person name="Toyoda A."/>
            <person name="Oliveira C."/>
            <person name="Osipova E."/>
            <person name="Leigh N.D."/>
            <person name="Simon A."/>
            <person name="Yun M.H."/>
        </authorList>
    </citation>
    <scope>NUCLEOTIDE SEQUENCE</scope>
    <source>
        <strain evidence="2">20211129_DDA</strain>
        <tissue evidence="2">Liver</tissue>
    </source>
</reference>
<protein>
    <submittedName>
        <fullName evidence="2">Uncharacterized protein</fullName>
    </submittedName>
</protein>
<keyword evidence="3" id="KW-1185">Reference proteome</keyword>
<evidence type="ECO:0000313" key="3">
    <source>
        <dbReference type="Proteomes" id="UP001066276"/>
    </source>
</evidence>
<keyword evidence="1" id="KW-0175">Coiled coil</keyword>
<evidence type="ECO:0000256" key="1">
    <source>
        <dbReference type="SAM" id="Coils"/>
    </source>
</evidence>
<dbReference type="EMBL" id="JANPWB010000003">
    <property type="protein sequence ID" value="KAJ1201287.1"/>
    <property type="molecule type" value="Genomic_DNA"/>
</dbReference>
<accession>A0AAV7VM82</accession>
<evidence type="ECO:0000313" key="2">
    <source>
        <dbReference type="EMBL" id="KAJ1201287.1"/>
    </source>
</evidence>
<proteinExistence type="predicted"/>